<dbReference type="HAMAP" id="MF_00182">
    <property type="entry name" value="Formyl_trans"/>
    <property type="match status" value="1"/>
</dbReference>
<dbReference type="InterPro" id="IPR011034">
    <property type="entry name" value="Formyl_transferase-like_C_sf"/>
</dbReference>
<dbReference type="InterPro" id="IPR044135">
    <property type="entry name" value="Met-tRNA-FMT_C"/>
</dbReference>
<dbReference type="InterPro" id="IPR001555">
    <property type="entry name" value="GART_AS"/>
</dbReference>
<dbReference type="InterPro" id="IPR005794">
    <property type="entry name" value="Fmt"/>
</dbReference>
<dbReference type="NCBIfam" id="TIGR00460">
    <property type="entry name" value="fmt"/>
    <property type="match status" value="1"/>
</dbReference>
<gene>
    <name evidence="5" type="primary">fmt</name>
    <name evidence="8" type="ORF">DCO17_10335</name>
</gene>
<dbReference type="KEGG" id="ptrp:DCO17_10335"/>
<feature type="binding site" evidence="5">
    <location>
        <begin position="124"/>
        <end position="127"/>
    </location>
    <ligand>
        <name>(6S)-5,6,7,8-tetrahydrofolate</name>
        <dbReference type="ChEBI" id="CHEBI:57453"/>
    </ligand>
</feature>
<comment type="function">
    <text evidence="5">Attaches a formyl group to the free amino group of methionyl-tRNA(fMet). The formyl group appears to play a dual role in the initiator identity of N-formylmethionyl-tRNA by promoting its recognition by IF2 and preventing the misappropriation of this tRNA by the elongation apparatus.</text>
</comment>
<dbReference type="SUPFAM" id="SSF50486">
    <property type="entry name" value="FMT C-terminal domain-like"/>
    <property type="match status" value="1"/>
</dbReference>
<evidence type="ECO:0000256" key="3">
    <source>
        <dbReference type="ARBA" id="ARBA00022679"/>
    </source>
</evidence>
<dbReference type="InterPro" id="IPR041711">
    <property type="entry name" value="Met-tRNA-FMT_N"/>
</dbReference>
<dbReference type="PROSITE" id="PS00373">
    <property type="entry name" value="GART"/>
    <property type="match status" value="1"/>
</dbReference>
<evidence type="ECO:0000256" key="1">
    <source>
        <dbReference type="ARBA" id="ARBA00010699"/>
    </source>
</evidence>
<protein>
    <recommendedName>
        <fullName evidence="2 5">Methionyl-tRNA formyltransferase</fullName>
        <ecNumber evidence="2 5">2.1.2.9</ecNumber>
    </recommendedName>
</protein>
<dbReference type="RefSeq" id="WP_173956634.1">
    <property type="nucleotide sequence ID" value="NZ_CP028942.1"/>
</dbReference>
<comment type="catalytic activity">
    <reaction evidence="5">
        <text>L-methionyl-tRNA(fMet) + (6R)-10-formyltetrahydrofolate = N-formyl-L-methionyl-tRNA(fMet) + (6S)-5,6,7,8-tetrahydrofolate + H(+)</text>
        <dbReference type="Rhea" id="RHEA:24380"/>
        <dbReference type="Rhea" id="RHEA-COMP:9952"/>
        <dbReference type="Rhea" id="RHEA-COMP:9953"/>
        <dbReference type="ChEBI" id="CHEBI:15378"/>
        <dbReference type="ChEBI" id="CHEBI:57453"/>
        <dbReference type="ChEBI" id="CHEBI:78530"/>
        <dbReference type="ChEBI" id="CHEBI:78844"/>
        <dbReference type="ChEBI" id="CHEBI:195366"/>
        <dbReference type="EC" id="2.1.2.9"/>
    </reaction>
</comment>
<dbReference type="EC" id="2.1.2.9" evidence="2 5"/>
<comment type="similarity">
    <text evidence="1 5">Belongs to the Fmt family.</text>
</comment>
<dbReference type="EMBL" id="CP028942">
    <property type="protein sequence ID" value="QKM65598.1"/>
    <property type="molecule type" value="Genomic_DNA"/>
</dbReference>
<feature type="domain" description="Formyl transferase C-terminal" evidence="7">
    <location>
        <begin position="219"/>
        <end position="318"/>
    </location>
</feature>
<evidence type="ECO:0000256" key="2">
    <source>
        <dbReference type="ARBA" id="ARBA00012261"/>
    </source>
</evidence>
<evidence type="ECO:0000259" key="7">
    <source>
        <dbReference type="Pfam" id="PF02911"/>
    </source>
</evidence>
<dbReference type="InterPro" id="IPR036477">
    <property type="entry name" value="Formyl_transf_N_sf"/>
</dbReference>
<dbReference type="SUPFAM" id="SSF53328">
    <property type="entry name" value="Formyltransferase"/>
    <property type="match status" value="1"/>
</dbReference>
<dbReference type="PANTHER" id="PTHR11138">
    <property type="entry name" value="METHIONYL-TRNA FORMYLTRANSFERASE"/>
    <property type="match status" value="1"/>
</dbReference>
<dbReference type="Gene3D" id="3.40.50.12230">
    <property type="match status" value="1"/>
</dbReference>
<name>A0A6M9Q1J7_9BURK</name>
<proteinExistence type="inferred from homology"/>
<organism evidence="8 9">
    <name type="scientific">Polynucleobacter tropicus</name>
    <dbReference type="NCBI Taxonomy" id="1743174"/>
    <lineage>
        <taxon>Bacteria</taxon>
        <taxon>Pseudomonadati</taxon>
        <taxon>Pseudomonadota</taxon>
        <taxon>Betaproteobacteria</taxon>
        <taxon>Burkholderiales</taxon>
        <taxon>Burkholderiaceae</taxon>
        <taxon>Polynucleobacter</taxon>
    </lineage>
</organism>
<evidence type="ECO:0000259" key="6">
    <source>
        <dbReference type="Pfam" id="PF00551"/>
    </source>
</evidence>
<evidence type="ECO:0000256" key="4">
    <source>
        <dbReference type="ARBA" id="ARBA00022917"/>
    </source>
</evidence>
<dbReference type="GO" id="GO:0004479">
    <property type="term" value="F:methionyl-tRNA formyltransferase activity"/>
    <property type="evidence" value="ECO:0007669"/>
    <property type="project" value="UniProtKB-UniRule"/>
</dbReference>
<dbReference type="GO" id="GO:0005829">
    <property type="term" value="C:cytosol"/>
    <property type="evidence" value="ECO:0007669"/>
    <property type="project" value="TreeGrafter"/>
</dbReference>
<sequence length="336" mass="36422">MKIVFAGTPEFAAQAMRAIEGAGHQIVLVLTQPDRRAGRGMHLQASPVKQFALEKNIPVLQPETLRRTVADPQKKIQAEGAYKQLLVTDFDAMVVVAYGLILPQEILDITERPGRFGSFNIHASLLPRWRGAAPIQRAIEHGDAKAGVCIMQMDAGLDTGDTVMVEELDIGSNETSATLHDRLATLGAKLIVNTLHQLETVGNLPRSPQAAQGITYAEKIAKDEAEIDWGDDAQNIDTRIRAFNPFPGATSSIGNLSLKLWNSRIPRNAPSEEQASTGQILGFGDESVFVKCGTGVIEILEMQKPGGKRIPAKLCLQGLSEAGEMLRFQAKENSVP</sequence>
<evidence type="ECO:0000313" key="8">
    <source>
        <dbReference type="EMBL" id="QKM65598.1"/>
    </source>
</evidence>
<feature type="domain" description="Formyl transferase N-terminal" evidence="6">
    <location>
        <begin position="1"/>
        <end position="194"/>
    </location>
</feature>
<dbReference type="InterPro" id="IPR002376">
    <property type="entry name" value="Formyl_transf_N"/>
</dbReference>
<evidence type="ECO:0000256" key="5">
    <source>
        <dbReference type="HAMAP-Rule" id="MF_00182"/>
    </source>
</evidence>
<dbReference type="AlphaFoldDB" id="A0A6M9Q1J7"/>
<dbReference type="Pfam" id="PF02911">
    <property type="entry name" value="Formyl_trans_C"/>
    <property type="match status" value="1"/>
</dbReference>
<dbReference type="CDD" id="cd08646">
    <property type="entry name" value="FMT_core_Met-tRNA-FMT_N"/>
    <property type="match status" value="1"/>
</dbReference>
<dbReference type="Proteomes" id="UP000503312">
    <property type="component" value="Chromosome"/>
</dbReference>
<keyword evidence="9" id="KW-1185">Reference proteome</keyword>
<dbReference type="InterPro" id="IPR005793">
    <property type="entry name" value="Formyl_trans_C"/>
</dbReference>
<evidence type="ECO:0000313" key="9">
    <source>
        <dbReference type="Proteomes" id="UP000503312"/>
    </source>
</evidence>
<dbReference type="Pfam" id="PF00551">
    <property type="entry name" value="Formyl_trans_N"/>
    <property type="match status" value="1"/>
</dbReference>
<accession>A0A6M9Q1J7</accession>
<dbReference type="PANTHER" id="PTHR11138:SF5">
    <property type="entry name" value="METHIONYL-TRNA FORMYLTRANSFERASE, MITOCHONDRIAL"/>
    <property type="match status" value="1"/>
</dbReference>
<reference evidence="8 9" key="1">
    <citation type="submission" date="2018-04" db="EMBL/GenBank/DDBJ databases">
        <title>Polynucleobacter sp. UH21B genome.</title>
        <authorList>
            <person name="Hahn M.W."/>
        </authorList>
    </citation>
    <scope>NUCLEOTIDE SEQUENCE [LARGE SCALE GENOMIC DNA]</scope>
    <source>
        <strain evidence="8 9">MWH-UH21B</strain>
    </source>
</reference>
<keyword evidence="4 5" id="KW-0648">Protein biosynthesis</keyword>
<keyword evidence="3 5" id="KW-0808">Transferase</keyword>
<dbReference type="CDD" id="cd08704">
    <property type="entry name" value="Met_tRNA_FMT_C"/>
    <property type="match status" value="1"/>
</dbReference>